<comment type="caution">
    <text evidence="5">The sequence shown here is derived from an EMBL/GenBank/DDBJ whole genome shotgun (WGS) entry which is preliminary data.</text>
</comment>
<keyword evidence="2 3" id="KW-0456">Lyase</keyword>
<comment type="catalytic activity">
    <reaction evidence="3">
        <text>5-enolpyruvoyl-6-hydroxy-2-succinyl-cyclohex-3-ene-1-carboxylate = (1R,6R)-6-hydroxy-2-succinyl-cyclohexa-2,4-diene-1-carboxylate + pyruvate</text>
        <dbReference type="Rhea" id="RHEA:25597"/>
        <dbReference type="ChEBI" id="CHEBI:15361"/>
        <dbReference type="ChEBI" id="CHEBI:58689"/>
        <dbReference type="ChEBI" id="CHEBI:58818"/>
        <dbReference type="EC" id="4.2.99.20"/>
    </reaction>
</comment>
<comment type="pathway">
    <text evidence="3">Quinol/quinone metabolism; menaquinone biosynthesis.</text>
</comment>
<name>A0A433RYQ3_9BACL</name>
<accession>A0A433RYQ3</accession>
<dbReference type="AlphaFoldDB" id="A0A433RYQ3"/>
<dbReference type="OrthoDB" id="9808398at2"/>
<keyword evidence="6" id="KW-1185">Reference proteome</keyword>
<gene>
    <name evidence="3" type="primary">menH</name>
    <name evidence="5" type="ORF">QI30_00655</name>
</gene>
<dbReference type="HAMAP" id="MF_01660">
    <property type="entry name" value="MenH"/>
    <property type="match status" value="1"/>
</dbReference>
<dbReference type="Proteomes" id="UP000288623">
    <property type="component" value="Unassembled WGS sequence"/>
</dbReference>
<comment type="pathway">
    <text evidence="3">Quinol/quinone metabolism; 1,4-dihydroxy-2-naphthoate biosynthesis; 1,4-dihydroxy-2-naphthoate from chorismate: step 3/7.</text>
</comment>
<evidence type="ECO:0000313" key="6">
    <source>
        <dbReference type="Proteomes" id="UP000288623"/>
    </source>
</evidence>
<dbReference type="EC" id="4.2.99.20" evidence="3"/>
<dbReference type="EMBL" id="JTFC01000003">
    <property type="protein sequence ID" value="RUS58418.1"/>
    <property type="molecule type" value="Genomic_DNA"/>
</dbReference>
<dbReference type="SUPFAM" id="SSF53474">
    <property type="entry name" value="alpha/beta-Hydrolases"/>
    <property type="match status" value="1"/>
</dbReference>
<protein>
    <recommendedName>
        <fullName evidence="3">Putative 2-succinyl-6-hydroxy-2,4-cyclohexadiene-1-carboxylate synthase</fullName>
        <shortName evidence="3">SHCHC synthase</shortName>
        <ecNumber evidence="3">4.2.99.20</ecNumber>
    </recommendedName>
</protein>
<dbReference type="GO" id="GO:0009234">
    <property type="term" value="P:menaquinone biosynthetic process"/>
    <property type="evidence" value="ECO:0007669"/>
    <property type="project" value="UniProtKB-UniRule"/>
</dbReference>
<dbReference type="InterPro" id="IPR029058">
    <property type="entry name" value="AB_hydrolase_fold"/>
</dbReference>
<dbReference type="InterPro" id="IPR000073">
    <property type="entry name" value="AB_hydrolase_1"/>
</dbReference>
<dbReference type="PANTHER" id="PTHR42916">
    <property type="entry name" value="2-SUCCINYL-5-ENOLPYRUVYL-6-HYDROXY-3-CYCLOHEXENE-1-CARBOXYLATE SYNTHASE"/>
    <property type="match status" value="1"/>
</dbReference>
<evidence type="ECO:0000259" key="4">
    <source>
        <dbReference type="Pfam" id="PF00561"/>
    </source>
</evidence>
<comment type="function">
    <text evidence="3">Catalyzes a proton abstraction reaction that results in 2,5-elimination of pyruvate from 2-succinyl-5-enolpyruvyl-6-hydroxy-3-cyclohexene-1-carboxylate (SEPHCHC) and the formation of 2-succinyl-6-hydroxy-2,4-cyclohexadiene-1-carboxylate (SHCHC).</text>
</comment>
<evidence type="ECO:0000256" key="1">
    <source>
        <dbReference type="ARBA" id="ARBA00022428"/>
    </source>
</evidence>
<evidence type="ECO:0000313" key="5">
    <source>
        <dbReference type="EMBL" id="RUS58418.1"/>
    </source>
</evidence>
<comment type="similarity">
    <text evidence="3">Belongs to the AB hydrolase superfamily. MenH family.</text>
</comment>
<dbReference type="NCBIfam" id="TIGR03695">
    <property type="entry name" value="menH_SHCHC"/>
    <property type="match status" value="1"/>
</dbReference>
<dbReference type="UniPathway" id="UPA00079"/>
<proteinExistence type="inferred from homology"/>
<dbReference type="PRINTS" id="PR00111">
    <property type="entry name" value="ABHYDROLASE"/>
</dbReference>
<dbReference type="GO" id="GO:0070205">
    <property type="term" value="F:2-succinyl-6-hydroxy-2,4-cyclohexadiene-1-carboxylate synthase activity"/>
    <property type="evidence" value="ECO:0007669"/>
    <property type="project" value="UniProtKB-UniRule"/>
</dbReference>
<evidence type="ECO:0000256" key="2">
    <source>
        <dbReference type="ARBA" id="ARBA00023239"/>
    </source>
</evidence>
<dbReference type="Pfam" id="PF00561">
    <property type="entry name" value="Abhydrolase_1"/>
    <property type="match status" value="1"/>
</dbReference>
<organism evidence="5 6">
    <name type="scientific">Candidatus Kurthia intestinigallinarum</name>
    <dbReference type="NCBI Taxonomy" id="1562256"/>
    <lineage>
        <taxon>Bacteria</taxon>
        <taxon>Bacillati</taxon>
        <taxon>Bacillota</taxon>
        <taxon>Bacilli</taxon>
        <taxon>Bacillales</taxon>
        <taxon>Caryophanaceae</taxon>
        <taxon>Kurthia</taxon>
    </lineage>
</organism>
<dbReference type="UniPathway" id="UPA01057">
    <property type="reaction ID" value="UER00900"/>
</dbReference>
<feature type="domain" description="AB hydrolase-1" evidence="4">
    <location>
        <begin position="25"/>
        <end position="260"/>
    </location>
</feature>
<reference evidence="5 6" key="1">
    <citation type="submission" date="2014-11" db="EMBL/GenBank/DDBJ databases">
        <title>Genome sequence and analysis of novel Kurthia sp.</title>
        <authorList>
            <person name="Lawson J.N."/>
            <person name="Gonzalez J.E."/>
            <person name="Rinauldi L."/>
            <person name="Xuan Z."/>
            <person name="Firman A."/>
            <person name="Shaddox L."/>
            <person name="Trudeau A."/>
            <person name="Shah S."/>
            <person name="Reiman D."/>
        </authorList>
    </citation>
    <scope>NUCLEOTIDE SEQUENCE [LARGE SCALE GENOMIC DNA]</scope>
    <source>
        <strain evidence="5 6">3B1D</strain>
    </source>
</reference>
<dbReference type="PANTHER" id="PTHR42916:SF1">
    <property type="entry name" value="PROTEIN PHYLLO, CHLOROPLASTIC"/>
    <property type="match status" value="1"/>
</dbReference>
<dbReference type="Gene3D" id="3.40.50.1820">
    <property type="entry name" value="alpha/beta hydrolase"/>
    <property type="match status" value="1"/>
</dbReference>
<dbReference type="InterPro" id="IPR022485">
    <property type="entry name" value="SHCHC_synthase_MenH"/>
</dbReference>
<comment type="subunit">
    <text evidence="3">Monomer.</text>
</comment>
<evidence type="ECO:0000256" key="3">
    <source>
        <dbReference type="HAMAP-Rule" id="MF_01660"/>
    </source>
</evidence>
<keyword evidence="1 3" id="KW-0474">Menaquinone biosynthesis</keyword>
<sequence length="271" mass="30449">MASVITTVAGLDMHYEVIHPRAEKTLVLLHGFTGSTKTWQHVIGQLGDDVRIFAIDLMGHGLTASPKALDHYTMEAQLEMLEQFFASRNLSSFTLLGYSMGGRTALAYAVTHPERIEKLILESASPGLEDSLEREKRRGHDNYLAERILNEGMREFIDYWQSIPLFQSQSRLSDDMKAEVRAERLAQQELGLANSLRGMGTGSQASYWDALPAFPRPVSLITGELDQKFCLKAIEMQKRFQNCSHHVANGCGHAIHVENPELFVTIVEKEF</sequence>
<dbReference type="RefSeq" id="WP_126989041.1">
    <property type="nucleotide sequence ID" value="NZ_JTFC01000003.1"/>
</dbReference>